<dbReference type="Proteomes" id="UP000298061">
    <property type="component" value="Unassembled WGS sequence"/>
</dbReference>
<keyword evidence="11" id="KW-1185">Reference proteome</keyword>
<feature type="disulfide bond" evidence="6">
    <location>
        <begin position="377"/>
        <end position="381"/>
    </location>
</feature>
<dbReference type="AlphaFoldDB" id="A0A4Y9ZWQ2"/>
<keyword evidence="6" id="KW-1015">Disulfide bond</keyword>
<dbReference type="PANTHER" id="PTHR47966">
    <property type="entry name" value="BETA-SITE APP-CLEAVING ENZYME, ISOFORM A-RELATED"/>
    <property type="match status" value="1"/>
</dbReference>
<evidence type="ECO:0000256" key="4">
    <source>
        <dbReference type="ARBA" id="ARBA00022801"/>
    </source>
</evidence>
<accession>A0A4Y9ZWQ2</accession>
<dbReference type="Gene3D" id="2.40.70.10">
    <property type="entry name" value="Acid Proteases"/>
    <property type="match status" value="2"/>
</dbReference>
<dbReference type="InterPro" id="IPR001969">
    <property type="entry name" value="Aspartic_peptidase_AS"/>
</dbReference>
<dbReference type="Gene3D" id="3.20.20.80">
    <property type="entry name" value="Glycosidases"/>
    <property type="match status" value="1"/>
</dbReference>
<dbReference type="PRINTS" id="PR00792">
    <property type="entry name" value="PEPSIN"/>
</dbReference>
<keyword evidence="4 7" id="KW-0378">Hydrolase</keyword>
<evidence type="ECO:0000259" key="9">
    <source>
        <dbReference type="PROSITE" id="PS51767"/>
    </source>
</evidence>
<dbReference type="Pfam" id="PF00026">
    <property type="entry name" value="Asp"/>
    <property type="match status" value="1"/>
</dbReference>
<evidence type="ECO:0000256" key="1">
    <source>
        <dbReference type="ARBA" id="ARBA00007447"/>
    </source>
</evidence>
<feature type="region of interest" description="Disordered" evidence="8">
    <location>
        <begin position="1"/>
        <end position="30"/>
    </location>
</feature>
<evidence type="ECO:0000256" key="7">
    <source>
        <dbReference type="RuleBase" id="RU000454"/>
    </source>
</evidence>
<protein>
    <recommendedName>
        <fullName evidence="9">Peptidase A1 domain-containing protein</fullName>
    </recommendedName>
</protein>
<dbReference type="FunFam" id="2.40.70.10:FF:000115">
    <property type="entry name" value="Lysosomal aspartic protease"/>
    <property type="match status" value="1"/>
</dbReference>
<evidence type="ECO:0000313" key="11">
    <source>
        <dbReference type="Proteomes" id="UP000298061"/>
    </source>
</evidence>
<evidence type="ECO:0000256" key="5">
    <source>
        <dbReference type="PIRSR" id="PIRSR601461-1"/>
    </source>
</evidence>
<dbReference type="InterPro" id="IPR021109">
    <property type="entry name" value="Peptidase_aspartic_dom_sf"/>
</dbReference>
<dbReference type="InterPro" id="IPR033121">
    <property type="entry name" value="PEPTIDASE_A1"/>
</dbReference>
<comment type="caution">
    <text evidence="10">The sequence shown here is derived from an EMBL/GenBank/DDBJ whole genome shotgun (WGS) entry which is preliminary data.</text>
</comment>
<dbReference type="SUPFAM" id="SSF50630">
    <property type="entry name" value="Acid proteases"/>
    <property type="match status" value="1"/>
</dbReference>
<evidence type="ECO:0000256" key="3">
    <source>
        <dbReference type="ARBA" id="ARBA00022750"/>
    </source>
</evidence>
<evidence type="ECO:0000256" key="6">
    <source>
        <dbReference type="PIRSR" id="PIRSR601461-2"/>
    </source>
</evidence>
<organism evidence="10 11">
    <name type="scientific">Hericium alpestre</name>
    <dbReference type="NCBI Taxonomy" id="135208"/>
    <lineage>
        <taxon>Eukaryota</taxon>
        <taxon>Fungi</taxon>
        <taxon>Dikarya</taxon>
        <taxon>Basidiomycota</taxon>
        <taxon>Agaricomycotina</taxon>
        <taxon>Agaricomycetes</taxon>
        <taxon>Russulales</taxon>
        <taxon>Hericiaceae</taxon>
        <taxon>Hericium</taxon>
    </lineage>
</organism>
<keyword evidence="2 7" id="KW-0645">Protease</keyword>
<comment type="similarity">
    <text evidence="1 7">Belongs to the peptidase A1 family.</text>
</comment>
<evidence type="ECO:0000256" key="2">
    <source>
        <dbReference type="ARBA" id="ARBA00022670"/>
    </source>
</evidence>
<dbReference type="PANTHER" id="PTHR47966:SF51">
    <property type="entry name" value="BETA-SITE APP-CLEAVING ENZYME, ISOFORM A-RELATED"/>
    <property type="match status" value="1"/>
</dbReference>
<feature type="domain" description="Peptidase A1" evidence="9">
    <location>
        <begin position="346"/>
        <end position="647"/>
    </location>
</feature>
<dbReference type="STRING" id="135208.A0A4Y9ZWQ2"/>
<dbReference type="OrthoDB" id="15189at2759"/>
<dbReference type="CDD" id="cd05471">
    <property type="entry name" value="pepsin_like"/>
    <property type="match status" value="1"/>
</dbReference>
<dbReference type="GO" id="GO:0006508">
    <property type="term" value="P:proteolysis"/>
    <property type="evidence" value="ECO:0007669"/>
    <property type="project" value="UniProtKB-KW"/>
</dbReference>
<dbReference type="EMBL" id="SFCI01000653">
    <property type="protein sequence ID" value="TFY78580.1"/>
    <property type="molecule type" value="Genomic_DNA"/>
</dbReference>
<evidence type="ECO:0000313" key="10">
    <source>
        <dbReference type="EMBL" id="TFY78580.1"/>
    </source>
</evidence>
<feature type="active site" evidence="5">
    <location>
        <position position="540"/>
    </location>
</feature>
<dbReference type="PROSITE" id="PS51767">
    <property type="entry name" value="PEPTIDASE_A1"/>
    <property type="match status" value="1"/>
</dbReference>
<sequence length="650" mass="69135">MTVYQPKNPQVIFGGPSSSSSEQPSGTVGVPAAATYTGAAAYNPTVLQPPPVPSNPTVPTQFPVQLWSGGMANLSMPLPGTFYGFSIEMSISNHVLGKNSTFISVPFLNLMANIQERVGGVHVRIGGNTQESAEFVESLPNNSVIAKDYAAVTGTTNTPPLQYTAELLYMMSNISSLANVHWYLGIPFFNTTPFDLSIMHEAQPILGDRLLGLQAGNEPDLYNAHGHRPETCLRKFTMHFPTTALLALLPVFVAAIPINNDPTRGMRIPLQKRSKLLKQDGSVDLAALAHHMDFVSAKMTQGFDAYQTNTGSAHPLSLLRPLTQQKPIAARATAGVPLTDDGEIVWTGQLSIGTPPQTYSMDFDTGSSDLFLPGAACGASCDGRKRYDPKASSSAKDLGKTFKCSYGDGSSVMGEQYSETVVANGLKATGQTIGAAGNYSDGFTSGMDGLVGLAFQKLSVFNAKPWFQTLVDQGQTDAPVFGMKLADSGSELFFGGMNKNLYKGEPTYAPVTQEGYWQVNLDAMAVRGNKTVTNGSAIIDSGTTLILGDNAEVLKFYENVPGSKPIHDQPGLWSVPCNAIPEMSLTFGGKELKVSASSFSIGSVSSGSSDCVGGVASGSESFWIVGDVFMRNYYTVFDVGQKRVGFADLA</sequence>
<feature type="active site" evidence="5">
    <location>
        <position position="364"/>
    </location>
</feature>
<dbReference type="GO" id="GO:0004190">
    <property type="term" value="F:aspartic-type endopeptidase activity"/>
    <property type="evidence" value="ECO:0007669"/>
    <property type="project" value="UniProtKB-KW"/>
</dbReference>
<evidence type="ECO:0000256" key="8">
    <source>
        <dbReference type="SAM" id="MobiDB-lite"/>
    </source>
</evidence>
<dbReference type="PROSITE" id="PS00141">
    <property type="entry name" value="ASP_PROTEASE"/>
    <property type="match status" value="1"/>
</dbReference>
<dbReference type="InterPro" id="IPR034164">
    <property type="entry name" value="Pepsin-like_dom"/>
</dbReference>
<proteinExistence type="inferred from homology"/>
<keyword evidence="3 7" id="KW-0064">Aspartyl protease</keyword>
<feature type="compositionally biased region" description="Low complexity" evidence="8">
    <location>
        <begin position="17"/>
        <end position="30"/>
    </location>
</feature>
<gene>
    <name evidence="10" type="ORF">EWM64_g5434</name>
</gene>
<dbReference type="InterPro" id="IPR001461">
    <property type="entry name" value="Aspartic_peptidase_A1"/>
</dbReference>
<reference evidence="10 11" key="1">
    <citation type="submission" date="2019-02" db="EMBL/GenBank/DDBJ databases">
        <title>Genome sequencing of the rare red list fungi Hericium alpestre (H. flagellum).</title>
        <authorList>
            <person name="Buettner E."/>
            <person name="Kellner H."/>
        </authorList>
    </citation>
    <scope>NUCLEOTIDE SEQUENCE [LARGE SCALE GENOMIC DNA]</scope>
    <source>
        <strain evidence="10 11">DSM 108284</strain>
    </source>
</reference>
<name>A0A4Y9ZWQ2_9AGAM</name>